<accession>A0ABP6Z6W8</accession>
<dbReference type="Proteomes" id="UP001501222">
    <property type="component" value="Unassembled WGS sequence"/>
</dbReference>
<name>A0ABP6Z6W8_9ACTN</name>
<proteinExistence type="predicted"/>
<dbReference type="EMBL" id="BAABAA010000022">
    <property type="protein sequence ID" value="GAA3598484.1"/>
    <property type="molecule type" value="Genomic_DNA"/>
</dbReference>
<evidence type="ECO:0000313" key="2">
    <source>
        <dbReference type="Proteomes" id="UP001501222"/>
    </source>
</evidence>
<sequence length="164" mass="17994">MEISLDQLRAVLKSLSGPEEQLEPPTVVLQVVASLVGNSAIHSALSIKAQSRADNGDPVTTWRYVALTDVGLVTASLANVIPDWELDGSNRQDPRPTIDARLIPLREVTYCRVMGVEPRSTEEWTASWEIGIRDLEPLHLPTSRNHPDKAAASNLGRAIADRLR</sequence>
<organism evidence="1 2">
    <name type="scientific">Kribbella ginsengisoli</name>
    <dbReference type="NCBI Taxonomy" id="363865"/>
    <lineage>
        <taxon>Bacteria</taxon>
        <taxon>Bacillati</taxon>
        <taxon>Actinomycetota</taxon>
        <taxon>Actinomycetes</taxon>
        <taxon>Propionibacteriales</taxon>
        <taxon>Kribbellaceae</taxon>
        <taxon>Kribbella</taxon>
    </lineage>
</organism>
<protein>
    <submittedName>
        <fullName evidence="1">Uncharacterized protein</fullName>
    </submittedName>
</protein>
<gene>
    <name evidence="1" type="ORF">GCM10022235_82840</name>
</gene>
<keyword evidence="2" id="KW-1185">Reference proteome</keyword>
<comment type="caution">
    <text evidence="1">The sequence shown here is derived from an EMBL/GenBank/DDBJ whole genome shotgun (WGS) entry which is preliminary data.</text>
</comment>
<reference evidence="2" key="1">
    <citation type="journal article" date="2019" name="Int. J. Syst. Evol. Microbiol.">
        <title>The Global Catalogue of Microorganisms (GCM) 10K type strain sequencing project: providing services to taxonomists for standard genome sequencing and annotation.</title>
        <authorList>
            <consortium name="The Broad Institute Genomics Platform"/>
            <consortium name="The Broad Institute Genome Sequencing Center for Infectious Disease"/>
            <person name="Wu L."/>
            <person name="Ma J."/>
        </authorList>
    </citation>
    <scope>NUCLEOTIDE SEQUENCE [LARGE SCALE GENOMIC DNA]</scope>
    <source>
        <strain evidence="2">JCM 16928</strain>
    </source>
</reference>
<evidence type="ECO:0000313" key="1">
    <source>
        <dbReference type="EMBL" id="GAA3598484.1"/>
    </source>
</evidence>
<dbReference type="RefSeq" id="WP_344850175.1">
    <property type="nucleotide sequence ID" value="NZ_BAABAA010000022.1"/>
</dbReference>